<keyword evidence="3" id="KW-1185">Reference proteome</keyword>
<dbReference type="InterPro" id="IPR043502">
    <property type="entry name" value="DNA/RNA_pol_sf"/>
</dbReference>
<protein>
    <recommendedName>
        <fullName evidence="1">Reverse transcriptase domain-containing protein</fullName>
    </recommendedName>
</protein>
<dbReference type="CDD" id="cd01650">
    <property type="entry name" value="RT_nLTR_like"/>
    <property type="match status" value="1"/>
</dbReference>
<organism evidence="2 3">
    <name type="scientific">Dipteronia dyeriana</name>
    <dbReference type="NCBI Taxonomy" id="168575"/>
    <lineage>
        <taxon>Eukaryota</taxon>
        <taxon>Viridiplantae</taxon>
        <taxon>Streptophyta</taxon>
        <taxon>Embryophyta</taxon>
        <taxon>Tracheophyta</taxon>
        <taxon>Spermatophyta</taxon>
        <taxon>Magnoliopsida</taxon>
        <taxon>eudicotyledons</taxon>
        <taxon>Gunneridae</taxon>
        <taxon>Pentapetalae</taxon>
        <taxon>rosids</taxon>
        <taxon>malvids</taxon>
        <taxon>Sapindales</taxon>
        <taxon>Sapindaceae</taxon>
        <taxon>Hippocastanoideae</taxon>
        <taxon>Acereae</taxon>
        <taxon>Dipteronia</taxon>
    </lineage>
</organism>
<dbReference type="PANTHER" id="PTHR46890">
    <property type="entry name" value="NON-LTR RETROLELEMENT REVERSE TRANSCRIPTASE-LIKE PROTEIN-RELATED"/>
    <property type="match status" value="1"/>
</dbReference>
<comment type="caution">
    <text evidence="2">The sequence shown here is derived from an EMBL/GenBank/DDBJ whole genome shotgun (WGS) entry which is preliminary data.</text>
</comment>
<dbReference type="Pfam" id="PF00078">
    <property type="entry name" value="RVT_1"/>
    <property type="match status" value="1"/>
</dbReference>
<sequence length="383" mass="42889">MSPSKAPGPDGLPVMFYQKFWSIVGPKVVTACLAYLNDGESLQSVNDTLICLIPKRADVQKVTDFRPISLCNVIYKIVAKALANRFRCVIGEVVSDSQSAFVPGRLITNNVIIGHECMYALRTRRRKRGSVALKLDMSKAYDRVKWGFLERIMMKLGLWMRCVMGCVNSVSYSFLINGNVCVFVRPSRGLRLGDPMSPYLYLLVTEGLSNLLRVAMEQGVCRGFRCDRSGPVISHLFFAYDSLLFTGASAKDCLAIRNILGVYSRASGQQVNFEKSSMCVSKGVSSSVGDRLARLIGVQCVRCLDKCLGIPDFASKNKKQLYKDIKKHVWNRIRGWQGKLLSIGGREVLIKAVIQSIPTYSMSLFRLPRNLLNELHGLCNRFW</sequence>
<dbReference type="EMBL" id="JANJYI010000003">
    <property type="protein sequence ID" value="KAK2657967.1"/>
    <property type="molecule type" value="Genomic_DNA"/>
</dbReference>
<gene>
    <name evidence="2" type="ORF">Ddye_011019</name>
</gene>
<proteinExistence type="predicted"/>
<dbReference type="InterPro" id="IPR052343">
    <property type="entry name" value="Retrotransposon-Effector_Assoc"/>
</dbReference>
<name>A0AAD9XES2_9ROSI</name>
<reference evidence="2" key="1">
    <citation type="journal article" date="2023" name="Plant J.">
        <title>Genome sequences and population genomics provide insights into the demographic history, inbreeding, and mutation load of two 'living fossil' tree species of Dipteronia.</title>
        <authorList>
            <person name="Feng Y."/>
            <person name="Comes H.P."/>
            <person name="Chen J."/>
            <person name="Zhu S."/>
            <person name="Lu R."/>
            <person name="Zhang X."/>
            <person name="Li P."/>
            <person name="Qiu J."/>
            <person name="Olsen K.M."/>
            <person name="Qiu Y."/>
        </authorList>
    </citation>
    <scope>NUCLEOTIDE SEQUENCE</scope>
    <source>
        <strain evidence="2">KIB01</strain>
    </source>
</reference>
<dbReference type="SUPFAM" id="SSF56672">
    <property type="entry name" value="DNA/RNA polymerases"/>
    <property type="match status" value="1"/>
</dbReference>
<dbReference type="InterPro" id="IPR000477">
    <property type="entry name" value="RT_dom"/>
</dbReference>
<evidence type="ECO:0000313" key="2">
    <source>
        <dbReference type="EMBL" id="KAK2657967.1"/>
    </source>
</evidence>
<accession>A0AAD9XES2</accession>
<feature type="domain" description="Reverse transcriptase" evidence="1">
    <location>
        <begin position="34"/>
        <end position="300"/>
    </location>
</feature>
<dbReference type="Proteomes" id="UP001280121">
    <property type="component" value="Unassembled WGS sequence"/>
</dbReference>
<evidence type="ECO:0000259" key="1">
    <source>
        <dbReference type="PROSITE" id="PS50878"/>
    </source>
</evidence>
<evidence type="ECO:0000313" key="3">
    <source>
        <dbReference type="Proteomes" id="UP001280121"/>
    </source>
</evidence>
<dbReference type="PROSITE" id="PS50878">
    <property type="entry name" value="RT_POL"/>
    <property type="match status" value="1"/>
</dbReference>
<dbReference type="AlphaFoldDB" id="A0AAD9XES2"/>
<dbReference type="PANTHER" id="PTHR46890:SF48">
    <property type="entry name" value="RNA-DIRECTED DNA POLYMERASE"/>
    <property type="match status" value="1"/>
</dbReference>